<reference evidence="1" key="1">
    <citation type="journal article" date="2021" name="Nat. Microbiol.">
        <title>Cocultivation of an ultrasmall environmental parasitic bacterium with lytic ability against bacteria associated with wastewater foams.</title>
        <authorList>
            <person name="Batinovic S."/>
            <person name="Rose J.J.A."/>
            <person name="Ratcliffe J."/>
            <person name="Seviour R.J."/>
            <person name="Petrovski S."/>
        </authorList>
    </citation>
    <scope>NUCLEOTIDE SEQUENCE</scope>
    <source>
        <strain evidence="1">CON44</strain>
    </source>
</reference>
<name>A0A857L7C9_9ACTN</name>
<sequence>MEEARADPDLAMLSAMTHPRNWAVLRALPAVFDPDIPNHRMYAAITQTIFPAHVLSQLEVVLKTQAHAWVAETDWGRELIEKLKADAQKEGLQKGLRKGIEQGIAQGHDRELVNQARTLLTVLETKGITVDEAARRQINACADTDQLSAWTIRAVTASSIEEILS</sequence>
<dbReference type="AlphaFoldDB" id="A0A857L7C9"/>
<gene>
    <name evidence="1" type="ORF">GII30_22775</name>
</gene>
<accession>A0A857L7C9</accession>
<organism evidence="1">
    <name type="scientific">Gordonia amarae</name>
    <dbReference type="NCBI Taxonomy" id="36821"/>
    <lineage>
        <taxon>Bacteria</taxon>
        <taxon>Bacillati</taxon>
        <taxon>Actinomycetota</taxon>
        <taxon>Actinomycetes</taxon>
        <taxon>Mycobacteriales</taxon>
        <taxon>Gordoniaceae</taxon>
        <taxon>Gordonia</taxon>
    </lineage>
</organism>
<dbReference type="RefSeq" id="WP_040514445.1">
    <property type="nucleotide sequence ID" value="NZ_CP045804.1"/>
</dbReference>
<proteinExistence type="predicted"/>
<protein>
    <submittedName>
        <fullName evidence="1">Uncharacterized protein</fullName>
    </submittedName>
</protein>
<dbReference type="EMBL" id="CP045810">
    <property type="protein sequence ID" value="QHN41605.1"/>
    <property type="molecule type" value="Genomic_DNA"/>
</dbReference>
<evidence type="ECO:0000313" key="1">
    <source>
        <dbReference type="EMBL" id="QHN41605.1"/>
    </source>
</evidence>